<dbReference type="Proteomes" id="UP000323567">
    <property type="component" value="Unassembled WGS sequence"/>
</dbReference>
<dbReference type="Gene3D" id="1.10.150.130">
    <property type="match status" value="1"/>
</dbReference>
<proteinExistence type="inferred from homology"/>
<evidence type="ECO:0000313" key="5">
    <source>
        <dbReference type="EMBL" id="KAA2366494.1"/>
    </source>
</evidence>
<gene>
    <name evidence="5" type="ORF">F2Y13_13355</name>
</gene>
<evidence type="ECO:0000259" key="4">
    <source>
        <dbReference type="PROSITE" id="PS51898"/>
    </source>
</evidence>
<dbReference type="AlphaFoldDB" id="A0A5B3FZ50"/>
<dbReference type="InterPro" id="IPR035386">
    <property type="entry name" value="Arm-DNA-bind_5"/>
</dbReference>
<dbReference type="InterPro" id="IPR013762">
    <property type="entry name" value="Integrase-like_cat_sf"/>
</dbReference>
<dbReference type="InterPro" id="IPR010998">
    <property type="entry name" value="Integrase_recombinase_N"/>
</dbReference>
<evidence type="ECO:0000313" key="6">
    <source>
        <dbReference type="Proteomes" id="UP000323567"/>
    </source>
</evidence>
<dbReference type="Pfam" id="PF00589">
    <property type="entry name" value="Phage_integrase"/>
    <property type="match status" value="1"/>
</dbReference>
<dbReference type="InterPro" id="IPR011010">
    <property type="entry name" value="DNA_brk_join_enz"/>
</dbReference>
<dbReference type="EMBL" id="VVXK01000025">
    <property type="protein sequence ID" value="KAA2366494.1"/>
    <property type="molecule type" value="Genomic_DNA"/>
</dbReference>
<comment type="similarity">
    <text evidence="1">Belongs to the 'phage' integrase family.</text>
</comment>
<dbReference type="CDD" id="cd01185">
    <property type="entry name" value="INTN1_C_like"/>
    <property type="match status" value="1"/>
</dbReference>
<dbReference type="Gene3D" id="1.10.443.10">
    <property type="entry name" value="Intergrase catalytic core"/>
    <property type="match status" value="1"/>
</dbReference>
<keyword evidence="2" id="KW-0238">DNA-binding</keyword>
<dbReference type="GO" id="GO:0003677">
    <property type="term" value="F:DNA binding"/>
    <property type="evidence" value="ECO:0007669"/>
    <property type="project" value="UniProtKB-KW"/>
</dbReference>
<evidence type="ECO:0000256" key="2">
    <source>
        <dbReference type="ARBA" id="ARBA00023125"/>
    </source>
</evidence>
<evidence type="ECO:0000256" key="1">
    <source>
        <dbReference type="ARBA" id="ARBA00008857"/>
    </source>
</evidence>
<comment type="caution">
    <text evidence="5">The sequence shown here is derived from an EMBL/GenBank/DDBJ whole genome shotgun (WGS) entry which is preliminary data.</text>
</comment>
<reference evidence="5 6" key="1">
    <citation type="journal article" date="2019" name="Nat. Med.">
        <title>A library of human gut bacterial isolates paired with longitudinal multiomics data enables mechanistic microbiome research.</title>
        <authorList>
            <person name="Poyet M."/>
            <person name="Groussin M."/>
            <person name="Gibbons S.M."/>
            <person name="Avila-Pacheco J."/>
            <person name="Jiang X."/>
            <person name="Kearney S.M."/>
            <person name="Perrotta A.R."/>
            <person name="Berdy B."/>
            <person name="Zhao S."/>
            <person name="Lieberman T.D."/>
            <person name="Swanson P.K."/>
            <person name="Smith M."/>
            <person name="Roesemann S."/>
            <person name="Alexander J.E."/>
            <person name="Rich S.A."/>
            <person name="Livny J."/>
            <person name="Vlamakis H."/>
            <person name="Clish C."/>
            <person name="Bullock K."/>
            <person name="Deik A."/>
            <person name="Scott J."/>
            <person name="Pierce K.A."/>
            <person name="Xavier R.J."/>
            <person name="Alm E.J."/>
        </authorList>
    </citation>
    <scope>NUCLEOTIDE SEQUENCE [LARGE SCALE GENOMIC DNA]</scope>
    <source>
        <strain evidence="5 6">BIOML-A2</strain>
    </source>
</reference>
<dbReference type="PROSITE" id="PS51898">
    <property type="entry name" value="TYR_RECOMBINASE"/>
    <property type="match status" value="1"/>
</dbReference>
<dbReference type="InterPro" id="IPR050090">
    <property type="entry name" value="Tyrosine_recombinase_XerCD"/>
</dbReference>
<accession>A0A5B3FZ50</accession>
<keyword evidence="3" id="KW-0233">DNA recombination</keyword>
<dbReference type="GO" id="GO:0015074">
    <property type="term" value="P:DNA integration"/>
    <property type="evidence" value="ECO:0007669"/>
    <property type="project" value="InterPro"/>
</dbReference>
<sequence length="402" mass="46910">MNATVEVVCYKSKVLANNESPLMLRVTKDRKRKYSSIGISVNPVYWDFEKNKPRRNCPDKTRIEQIIAEQIRKYREQILDFQAEDKEFTPASLHDRVNNHAKNRTVGDLFRSHIADLKSQKRSGYALTFSELYNSLIQFNGHLDIYFSDIDTVWLKRYEMWQRGQNLLENTIGKRFRTLRVLYNIAIERNLVKRDLYPFHAFKVSKLHQATAKRAISKEEIMQVIDYQGKDMYTCLAIDLFAFSYFSAGINFVDMAHLKQSNIVDGRLIYTRQKTNKLIRLPLQPKAREIIDKYITPSHNGQNYIFPILSSFHKTEVQQRNRLHKVLSNVNKRLKEVGKELEIPIDLTTYVARHSYATVLKRSGVSTSLICETLGHSSEKVTQIYLDSFENSQIDAAMQNLL</sequence>
<dbReference type="PANTHER" id="PTHR30349">
    <property type="entry name" value="PHAGE INTEGRASE-RELATED"/>
    <property type="match status" value="1"/>
</dbReference>
<evidence type="ECO:0000256" key="3">
    <source>
        <dbReference type="ARBA" id="ARBA00023172"/>
    </source>
</evidence>
<organism evidence="5 6">
    <name type="scientific">Alistipes shahii</name>
    <dbReference type="NCBI Taxonomy" id="328814"/>
    <lineage>
        <taxon>Bacteria</taxon>
        <taxon>Pseudomonadati</taxon>
        <taxon>Bacteroidota</taxon>
        <taxon>Bacteroidia</taxon>
        <taxon>Bacteroidales</taxon>
        <taxon>Rikenellaceae</taxon>
        <taxon>Alistipes</taxon>
    </lineage>
</organism>
<dbReference type="GO" id="GO:0006310">
    <property type="term" value="P:DNA recombination"/>
    <property type="evidence" value="ECO:0007669"/>
    <property type="project" value="UniProtKB-KW"/>
</dbReference>
<dbReference type="Pfam" id="PF13102">
    <property type="entry name" value="Phage_int_SAM_5"/>
    <property type="match status" value="1"/>
</dbReference>
<dbReference type="PANTHER" id="PTHR30349:SF64">
    <property type="entry name" value="PROPHAGE INTEGRASE INTD-RELATED"/>
    <property type="match status" value="1"/>
</dbReference>
<feature type="domain" description="Tyr recombinase" evidence="4">
    <location>
        <begin position="211"/>
        <end position="398"/>
    </location>
</feature>
<dbReference type="RefSeq" id="WP_149887780.1">
    <property type="nucleotide sequence ID" value="NZ_DBFNSY010000101.1"/>
</dbReference>
<dbReference type="InterPro" id="IPR025269">
    <property type="entry name" value="SAM-like_dom"/>
</dbReference>
<dbReference type="Pfam" id="PF17293">
    <property type="entry name" value="Arm-DNA-bind_5"/>
    <property type="match status" value="1"/>
</dbReference>
<protein>
    <submittedName>
        <fullName evidence="5">Site-specific integrase</fullName>
    </submittedName>
</protein>
<dbReference type="SUPFAM" id="SSF56349">
    <property type="entry name" value="DNA breaking-rejoining enzymes"/>
    <property type="match status" value="1"/>
</dbReference>
<name>A0A5B3FZ50_9BACT</name>
<dbReference type="InterPro" id="IPR002104">
    <property type="entry name" value="Integrase_catalytic"/>
</dbReference>